<dbReference type="InterPro" id="IPR013762">
    <property type="entry name" value="Integrase-like_cat_sf"/>
</dbReference>
<reference evidence="7 8" key="1">
    <citation type="journal article" date="2014" name="PLoS ONE">
        <title>Genome Information of Methylobacterium oryzae, a Plant-Probiotic Methylotroph in the Phyllosphere.</title>
        <authorList>
            <person name="Kwak M.J."/>
            <person name="Jeong H."/>
            <person name="Madhaiyan M."/>
            <person name="Lee Y."/>
            <person name="Sa T.M."/>
            <person name="Oh T.K."/>
            <person name="Kim J.F."/>
        </authorList>
    </citation>
    <scope>NUCLEOTIDE SEQUENCE [LARGE SCALE GENOMIC DNA]</scope>
    <source>
        <strain evidence="7 8">CBMB20</strain>
    </source>
</reference>
<feature type="compositionally biased region" description="Polar residues" evidence="5">
    <location>
        <begin position="312"/>
        <end position="341"/>
    </location>
</feature>
<keyword evidence="3" id="KW-0238">DNA-binding</keyword>
<dbReference type="eggNOG" id="COG0582">
    <property type="taxonomic scope" value="Bacteria"/>
</dbReference>
<dbReference type="AlphaFoldDB" id="A0A089NSA4"/>
<organism evidence="7 8">
    <name type="scientific">Methylobacterium oryzae CBMB20</name>
    <dbReference type="NCBI Taxonomy" id="693986"/>
    <lineage>
        <taxon>Bacteria</taxon>
        <taxon>Pseudomonadati</taxon>
        <taxon>Pseudomonadota</taxon>
        <taxon>Alphaproteobacteria</taxon>
        <taxon>Hyphomicrobiales</taxon>
        <taxon>Methylobacteriaceae</taxon>
        <taxon>Methylobacterium</taxon>
    </lineage>
</organism>
<proteinExistence type="inferred from homology"/>
<feature type="domain" description="Tyr recombinase" evidence="6">
    <location>
        <begin position="517"/>
        <end position="725"/>
    </location>
</feature>
<protein>
    <submittedName>
        <fullName evidence="7">Integrase</fullName>
    </submittedName>
</protein>
<keyword evidence="2" id="KW-0229">DNA integration</keyword>
<dbReference type="PROSITE" id="PS51898">
    <property type="entry name" value="TYR_RECOMBINASE"/>
    <property type="match status" value="1"/>
</dbReference>
<dbReference type="Proteomes" id="UP000029492">
    <property type="component" value="Chromosome"/>
</dbReference>
<feature type="region of interest" description="Disordered" evidence="5">
    <location>
        <begin position="748"/>
        <end position="803"/>
    </location>
</feature>
<dbReference type="GO" id="GO:0003677">
    <property type="term" value="F:DNA binding"/>
    <property type="evidence" value="ECO:0007669"/>
    <property type="project" value="UniProtKB-KW"/>
</dbReference>
<evidence type="ECO:0000256" key="2">
    <source>
        <dbReference type="ARBA" id="ARBA00022908"/>
    </source>
</evidence>
<evidence type="ECO:0000256" key="1">
    <source>
        <dbReference type="ARBA" id="ARBA00008857"/>
    </source>
</evidence>
<evidence type="ECO:0000256" key="3">
    <source>
        <dbReference type="ARBA" id="ARBA00023125"/>
    </source>
</evidence>
<feature type="region of interest" description="Disordered" evidence="5">
    <location>
        <begin position="265"/>
        <end position="375"/>
    </location>
</feature>
<evidence type="ECO:0000259" key="6">
    <source>
        <dbReference type="PROSITE" id="PS51898"/>
    </source>
</evidence>
<name>A0A089NSA4_9HYPH</name>
<dbReference type="HOGENOM" id="CLU_022238_3_1_5"/>
<evidence type="ECO:0000313" key="8">
    <source>
        <dbReference type="Proteomes" id="UP000029492"/>
    </source>
</evidence>
<dbReference type="InterPro" id="IPR002104">
    <property type="entry name" value="Integrase_catalytic"/>
</dbReference>
<dbReference type="STRING" id="693986.MOC_1630"/>
<gene>
    <name evidence="7" type="ORF">MOC_1630</name>
</gene>
<evidence type="ECO:0000256" key="4">
    <source>
        <dbReference type="ARBA" id="ARBA00023172"/>
    </source>
</evidence>
<feature type="compositionally biased region" description="Polar residues" evidence="5">
    <location>
        <begin position="358"/>
        <end position="375"/>
    </location>
</feature>
<dbReference type="SUPFAM" id="SSF56349">
    <property type="entry name" value="DNA breaking-rejoining enzymes"/>
    <property type="match status" value="1"/>
</dbReference>
<dbReference type="PANTHER" id="PTHR30349:SF41">
    <property type="entry name" value="INTEGRASE_RECOMBINASE PROTEIN MJ0367-RELATED"/>
    <property type="match status" value="1"/>
</dbReference>
<feature type="compositionally biased region" description="Basic and acidic residues" evidence="5">
    <location>
        <begin position="748"/>
        <end position="763"/>
    </location>
</feature>
<keyword evidence="8" id="KW-1185">Reference proteome</keyword>
<dbReference type="GO" id="GO:0015074">
    <property type="term" value="P:DNA integration"/>
    <property type="evidence" value="ECO:0007669"/>
    <property type="project" value="UniProtKB-KW"/>
</dbReference>
<dbReference type="InterPro" id="IPR050090">
    <property type="entry name" value="Tyrosine_recombinase_XerCD"/>
</dbReference>
<feature type="compositionally biased region" description="Basic and acidic residues" evidence="5">
    <location>
        <begin position="787"/>
        <end position="796"/>
    </location>
</feature>
<dbReference type="GO" id="GO:0006310">
    <property type="term" value="P:DNA recombination"/>
    <property type="evidence" value="ECO:0007669"/>
    <property type="project" value="UniProtKB-KW"/>
</dbReference>
<dbReference type="InterPro" id="IPR011010">
    <property type="entry name" value="DNA_brk_join_enz"/>
</dbReference>
<sequence>MYRRGAIYWWRRRFRCDERTRPSGAPVRGKSTTVALSLGITDPAGARTLGWGLNAESLRVRDDPAMQTITQIRDHLRAYVDRERSARIARLQRDLNPPRAPLIGDWSTLMEKREREYRIFGRLQTLAAEEGFEAGYDSELDARLKQEGFSLTERGAIRRRIENGYLRDLGRPDETGRLTPPRAYLQTMLTSMNEPVTEAGLNRCLRGLAALSGHVSREFASTYAEARADPREAWANLSAMRAKGEVPRDTLGWAKSDFDGADSFEWGDFEVDVPTPSQQAMDDDERSNARQTEPASSRTPEQDAVPSRRDQTSAAPTPPHQTDSAAPAQASETLGTTSVNEGRNPVENATIGTEVLDQESSNCNDNQTETTTAEKTNSLMEIVEELIGHKGKTWDEKTQRQHRAVSKMLGAIAGTDDLGEIKHAHCVAYVQNLSNLPKSYGKSQRDAELSIADLLERGQRLRASGQAEKVGLSPATVNRHITQLSTILKYCRANQRPIGEVELLRDFRLIDPQRDGDKRPAFEVEDVERLFAHPVWTSTTSEVDMRQIASRQQIFAAVYWLPLLGYYTCARLSELTYLEIDDVDVTRGTLRIRPTRRRRLKNAVSQRTLPIHPELIRLGFLDFVQRRSGKRTDLIFSEIEQLGENTPLSNLFDKRWSVVLDEAVPSAREEGKTFHSFRHFGNMEMILALVLDPIRESMMGHEGATVNSRHYKKTLKPEKLQTAIAAIPEVTRSLSAYDWSLMEKALMEDPPKSRAARPCEARRPTSGGSPRHASGKDRIIVPGRSPRSVEPRSEPRRKLKNTT</sequence>
<evidence type="ECO:0000256" key="5">
    <source>
        <dbReference type="SAM" id="MobiDB-lite"/>
    </source>
</evidence>
<feature type="compositionally biased region" description="Polar residues" evidence="5">
    <location>
        <begin position="289"/>
        <end position="299"/>
    </location>
</feature>
<dbReference type="EMBL" id="CP003811">
    <property type="protein sequence ID" value="AIQ89385.1"/>
    <property type="molecule type" value="Genomic_DNA"/>
</dbReference>
<accession>A0A089NSA4</accession>
<dbReference type="Gene3D" id="1.10.443.10">
    <property type="entry name" value="Intergrase catalytic core"/>
    <property type="match status" value="1"/>
</dbReference>
<dbReference type="PANTHER" id="PTHR30349">
    <property type="entry name" value="PHAGE INTEGRASE-RELATED"/>
    <property type="match status" value="1"/>
</dbReference>
<keyword evidence="4" id="KW-0233">DNA recombination</keyword>
<dbReference type="KEGG" id="mor:MOC_1630"/>
<evidence type="ECO:0000313" key="7">
    <source>
        <dbReference type="EMBL" id="AIQ89385.1"/>
    </source>
</evidence>
<comment type="similarity">
    <text evidence="1">Belongs to the 'phage' integrase family.</text>
</comment>